<reference evidence="1 2" key="2">
    <citation type="journal article" date="2011" name="Stand. Genomic Sci.">
        <title>Complete genome sequence of Isosphaera pallida type strain (IS1B).</title>
        <authorList>
            <consortium name="US DOE Joint Genome Institute (JGI-PGF)"/>
            <person name="Goker M."/>
            <person name="Cleland D."/>
            <person name="Saunders E."/>
            <person name="Lapidus A."/>
            <person name="Nolan M."/>
            <person name="Lucas S."/>
            <person name="Hammon N."/>
            <person name="Deshpande S."/>
            <person name="Cheng J.F."/>
            <person name="Tapia R."/>
            <person name="Han C."/>
            <person name="Goodwin L."/>
            <person name="Pitluck S."/>
            <person name="Liolios K."/>
            <person name="Pagani I."/>
            <person name="Ivanova N."/>
            <person name="Mavromatis K."/>
            <person name="Pati A."/>
            <person name="Chen A."/>
            <person name="Palaniappan K."/>
            <person name="Land M."/>
            <person name="Hauser L."/>
            <person name="Chang Y.J."/>
            <person name="Jeffries C.D."/>
            <person name="Detter J.C."/>
            <person name="Beck B."/>
            <person name="Woyke T."/>
            <person name="Bristow J."/>
            <person name="Eisen J.A."/>
            <person name="Markowitz V."/>
            <person name="Hugenholtz P."/>
            <person name="Kyrpides N.C."/>
            <person name="Klenk H.P."/>
        </authorList>
    </citation>
    <scope>NUCLEOTIDE SEQUENCE [LARGE SCALE GENOMIC DNA]</scope>
    <source>
        <strain evidence="2">ATCC 43644 / DSM 9630 / IS1B</strain>
    </source>
</reference>
<reference key="1">
    <citation type="submission" date="2010-11" db="EMBL/GenBank/DDBJ databases">
        <title>The complete sequence of chromosome of Isophaera pallida ATCC 43644.</title>
        <authorList>
            <consortium name="US DOE Joint Genome Institute (JGI-PGF)"/>
            <person name="Lucas S."/>
            <person name="Copeland A."/>
            <person name="Lapidus A."/>
            <person name="Bruce D."/>
            <person name="Goodwin L."/>
            <person name="Pitluck S."/>
            <person name="Kyrpides N."/>
            <person name="Mavromatis K."/>
            <person name="Pagani I."/>
            <person name="Ivanova N."/>
            <person name="Saunders E."/>
            <person name="Brettin T."/>
            <person name="Detter J.C."/>
            <person name="Han C."/>
            <person name="Tapia R."/>
            <person name="Land M."/>
            <person name="Hauser L."/>
            <person name="Markowitz V."/>
            <person name="Cheng J.-F."/>
            <person name="Hugenholtz P."/>
            <person name="Woyke T."/>
            <person name="Wu D."/>
            <person name="Eisen J.A."/>
        </authorList>
    </citation>
    <scope>NUCLEOTIDE SEQUENCE</scope>
    <source>
        <strain>ATCC 43644</strain>
    </source>
</reference>
<dbReference type="RefSeq" id="WP_013566105.1">
    <property type="nucleotide sequence ID" value="NC_014962.1"/>
</dbReference>
<proteinExistence type="predicted"/>
<evidence type="ECO:0000313" key="1">
    <source>
        <dbReference type="EMBL" id="ADV63817.1"/>
    </source>
</evidence>
<dbReference type="SUPFAM" id="SSF50939">
    <property type="entry name" value="Sialidases"/>
    <property type="match status" value="1"/>
</dbReference>
<sequence>MTTKMTMTKTATPGNRAGRRGWNSVLIGLWAIPAILAVTSPLCWGQLGDVTLRSDHPVYPGEGAFQTAEDCVRFAVESARARNDQEKALAVFDWLLTHQWHLASPQEFRVPGKVPGSGSDDDLIVYDAARGRFSYGYGLCGTVHAWNEPYWRVLGFDVRRRAFPGHVNSEVFHDGAWRMYDTDMAGVVFKRDGTVAGYADIVADLDLLTLEGPPRPRYPFAWPSDFKTMRDGWREVARQGESSWYAMHHGGYEAAPGIVSLRRGESMQRLFDRDAFGGPNRRRFWHVQAGGPSRNWTFANAASGRPEHRGATSNARNEATYANVVFDLRPDPTDPTWLTQPQVAASGVAAFPDGWIARGGGTAVLTLDHTSPYVIAGDPVDDADPIRGRATDGLVVSGVVQPDPAHPNGAAATVHLEVSPDGGQTWTESHRLKGPFRLDLTEAVKGRDQWRVRLSWSGATRIESLRCVTTCQSSQAMPPRLTPGGCRVLFRSRPRAVVSVRPLLADEKETTELFEVASQRSANLQFVGRTAKNRIAYKVNGPRPAQVVFRVPARAERRLVGLSAAARFGVRSPTPKGAKFGLEVSTDQGASWSPLALVEPPETNAFSSGWVAGRVSLEESRPAQAWVKVTLDGGGYPTSLLAFEAYGLVETPPPGPARIVHEWREKDQARHHVVEVPAGSEVFEYEVPTGQVEPSDLHDLAVRIEAL</sequence>
<dbReference type="eggNOG" id="ENOG5032S8C">
    <property type="taxonomic scope" value="Bacteria"/>
</dbReference>
<protein>
    <recommendedName>
        <fullName evidence="3">Sialidase domain-containing protein</fullName>
    </recommendedName>
</protein>
<dbReference type="OrthoDB" id="222978at2"/>
<name>E8R564_ISOPI</name>
<keyword evidence="2" id="KW-1185">Reference proteome</keyword>
<accession>E8R564</accession>
<dbReference type="InParanoid" id="E8R564"/>
<dbReference type="AlphaFoldDB" id="E8R564"/>
<evidence type="ECO:0000313" key="2">
    <source>
        <dbReference type="Proteomes" id="UP000008631"/>
    </source>
</evidence>
<dbReference type="KEGG" id="ipa:Isop_3255"/>
<gene>
    <name evidence="1" type="ordered locus">Isop_3255</name>
</gene>
<organism evidence="1 2">
    <name type="scientific">Isosphaera pallida (strain ATCC 43644 / DSM 9630 / IS1B)</name>
    <dbReference type="NCBI Taxonomy" id="575540"/>
    <lineage>
        <taxon>Bacteria</taxon>
        <taxon>Pseudomonadati</taxon>
        <taxon>Planctomycetota</taxon>
        <taxon>Planctomycetia</taxon>
        <taxon>Isosphaerales</taxon>
        <taxon>Isosphaeraceae</taxon>
        <taxon>Isosphaera</taxon>
    </lineage>
</organism>
<dbReference type="HOGENOM" id="CLU_409848_0_0_0"/>
<dbReference type="InterPro" id="IPR036278">
    <property type="entry name" value="Sialidase_sf"/>
</dbReference>
<evidence type="ECO:0008006" key="3">
    <source>
        <dbReference type="Google" id="ProtNLM"/>
    </source>
</evidence>
<dbReference type="Proteomes" id="UP000008631">
    <property type="component" value="Chromosome"/>
</dbReference>
<dbReference type="EMBL" id="CP002353">
    <property type="protein sequence ID" value="ADV63817.1"/>
    <property type="molecule type" value="Genomic_DNA"/>
</dbReference>